<evidence type="ECO:0000313" key="2">
    <source>
        <dbReference type="EMBL" id="GAA2115028.1"/>
    </source>
</evidence>
<accession>A0ABP5JGH1</accession>
<sequence length="145" mass="16163">MRLPKIGDVKVKWSRTLPSTPSTVTVVKDSAGRYFASFVVETANSEETLPETDAVVGIDPGLRCFAVLSDGRKIDSPRFLRRAEKKLKKAQRALSRKEKGSRNWDRARTKVARACARIADARREFHQPGVLVLRHQGRPQAPSGP</sequence>
<reference evidence="3" key="1">
    <citation type="journal article" date="2019" name="Int. J. Syst. Evol. Microbiol.">
        <title>The Global Catalogue of Microorganisms (GCM) 10K type strain sequencing project: providing services to taxonomists for standard genome sequencing and annotation.</title>
        <authorList>
            <consortium name="The Broad Institute Genomics Platform"/>
            <consortium name="The Broad Institute Genome Sequencing Center for Infectious Disease"/>
            <person name="Wu L."/>
            <person name="Ma J."/>
        </authorList>
    </citation>
    <scope>NUCLEOTIDE SEQUENCE [LARGE SCALE GENOMIC DNA]</scope>
    <source>
        <strain evidence="3">JCM 14559</strain>
    </source>
</reference>
<comment type="caution">
    <text evidence="2">The sequence shown here is derived from an EMBL/GenBank/DDBJ whole genome shotgun (WGS) entry which is preliminary data.</text>
</comment>
<dbReference type="EMBL" id="BAAANS010000050">
    <property type="protein sequence ID" value="GAA2115028.1"/>
    <property type="molecule type" value="Genomic_DNA"/>
</dbReference>
<organism evidence="2 3">
    <name type="scientific">Kitasatospora saccharophila</name>
    <dbReference type="NCBI Taxonomy" id="407973"/>
    <lineage>
        <taxon>Bacteria</taxon>
        <taxon>Bacillati</taxon>
        <taxon>Actinomycetota</taxon>
        <taxon>Actinomycetes</taxon>
        <taxon>Kitasatosporales</taxon>
        <taxon>Streptomycetaceae</taxon>
        <taxon>Kitasatospora</taxon>
    </lineage>
</organism>
<evidence type="ECO:0000313" key="3">
    <source>
        <dbReference type="Proteomes" id="UP001500897"/>
    </source>
</evidence>
<dbReference type="InterPro" id="IPR001959">
    <property type="entry name" value="Transposase"/>
</dbReference>
<dbReference type="NCBIfam" id="NF040570">
    <property type="entry name" value="guided_TnpB"/>
    <property type="match status" value="1"/>
</dbReference>
<gene>
    <name evidence="2" type="ORF">GCM10009759_59780</name>
</gene>
<proteinExistence type="predicted"/>
<protein>
    <recommendedName>
        <fullName evidence="1">Probable transposase IS891/IS1136/IS1341 domain-containing protein</fullName>
    </recommendedName>
</protein>
<evidence type="ECO:0000259" key="1">
    <source>
        <dbReference type="Pfam" id="PF01385"/>
    </source>
</evidence>
<keyword evidence="3" id="KW-1185">Reference proteome</keyword>
<dbReference type="Pfam" id="PF01385">
    <property type="entry name" value="OrfB_IS605"/>
    <property type="match status" value="1"/>
</dbReference>
<name>A0ABP5JGH1_9ACTN</name>
<feature type="domain" description="Probable transposase IS891/IS1136/IS1341" evidence="1">
    <location>
        <begin position="38"/>
        <end position="126"/>
    </location>
</feature>
<dbReference type="Proteomes" id="UP001500897">
    <property type="component" value="Unassembled WGS sequence"/>
</dbReference>